<evidence type="ECO:0000259" key="1">
    <source>
        <dbReference type="Pfam" id="PF06722"/>
    </source>
</evidence>
<dbReference type="Gene3D" id="3.40.50.2000">
    <property type="entry name" value="Glycogen Phosphorylase B"/>
    <property type="match status" value="2"/>
</dbReference>
<dbReference type="InterPro" id="IPR050426">
    <property type="entry name" value="Glycosyltransferase_28"/>
</dbReference>
<dbReference type="GO" id="GO:0016758">
    <property type="term" value="F:hexosyltransferase activity"/>
    <property type="evidence" value="ECO:0007669"/>
    <property type="project" value="UniProtKB-ARBA"/>
</dbReference>
<proteinExistence type="predicted"/>
<feature type="domain" description="Erythromycin biosynthesis protein CIII-like C-terminal" evidence="1">
    <location>
        <begin position="271"/>
        <end position="371"/>
    </location>
</feature>
<sequence>MRFLFVVAPLFGHLAPMRGVADRLVADGHEVAWAGAGGWLRERFGPDATVFDCASPRFADTSLRPPDLRGPAAFQFLVDGYLVPLATEMLPGVRSAIERYRPDLVLADQHTWAGGAAAHLAGVPWATSAPTTAELVEPLPAGIAAWVTRRLADACPAEPDPRWSPSLVLAYTTPDLVRPVSVPENVRWVGPTLTEAGDHDWTPPWDRGRPLVVVTLGTANGAAGERFLRVCAEALSARTDLDTLVVDPDGVLGDAARDGNDAAFGGPDAAFGGNVRTVRWIPYLAVLRRTSLVICHSGQNTACDALWHGIPLVVAPIRDDQPAVAAQVVAAGAAVRLRFARAGVAQVAAAVDTVLGDPAYAAAAARIGASFRAAGGAGAAADALVELALASTPSATARA</sequence>
<accession>A0A8J4EA55</accession>
<dbReference type="SUPFAM" id="SSF53756">
    <property type="entry name" value="UDP-Glycosyltransferase/glycogen phosphorylase"/>
    <property type="match status" value="1"/>
</dbReference>
<keyword evidence="3" id="KW-1185">Reference proteome</keyword>
<name>A0A8J4EA55_9ACTN</name>
<dbReference type="Pfam" id="PF06722">
    <property type="entry name" value="EryCIII-like_C"/>
    <property type="match status" value="1"/>
</dbReference>
<dbReference type="RefSeq" id="WP_203927127.1">
    <property type="nucleotide sequence ID" value="NZ_BOPH01000023.1"/>
</dbReference>
<dbReference type="GO" id="GO:0008194">
    <property type="term" value="F:UDP-glycosyltransferase activity"/>
    <property type="evidence" value="ECO:0007669"/>
    <property type="project" value="InterPro"/>
</dbReference>
<reference evidence="2" key="1">
    <citation type="submission" date="2021-01" db="EMBL/GenBank/DDBJ databases">
        <title>Whole genome shotgun sequence of Virgisporangium ochraceum NBRC 16418.</title>
        <authorList>
            <person name="Komaki H."/>
            <person name="Tamura T."/>
        </authorList>
    </citation>
    <scope>NUCLEOTIDE SEQUENCE</scope>
    <source>
        <strain evidence="2">NBRC 16418</strain>
    </source>
</reference>
<comment type="caution">
    <text evidence="2">The sequence shown here is derived from an EMBL/GenBank/DDBJ whole genome shotgun (WGS) entry which is preliminary data.</text>
</comment>
<evidence type="ECO:0000313" key="3">
    <source>
        <dbReference type="Proteomes" id="UP000635606"/>
    </source>
</evidence>
<evidence type="ECO:0000313" key="2">
    <source>
        <dbReference type="EMBL" id="GIJ67164.1"/>
    </source>
</evidence>
<keyword evidence="2" id="KW-0808">Transferase</keyword>
<dbReference type="PANTHER" id="PTHR48050:SF13">
    <property type="entry name" value="STEROL 3-BETA-GLUCOSYLTRANSFERASE UGT80A2"/>
    <property type="match status" value="1"/>
</dbReference>
<dbReference type="GO" id="GO:0017000">
    <property type="term" value="P:antibiotic biosynthetic process"/>
    <property type="evidence" value="ECO:0007669"/>
    <property type="project" value="UniProtKB-ARBA"/>
</dbReference>
<dbReference type="InterPro" id="IPR002213">
    <property type="entry name" value="UDP_glucos_trans"/>
</dbReference>
<dbReference type="Proteomes" id="UP000635606">
    <property type="component" value="Unassembled WGS sequence"/>
</dbReference>
<dbReference type="EMBL" id="BOPH01000023">
    <property type="protein sequence ID" value="GIJ67164.1"/>
    <property type="molecule type" value="Genomic_DNA"/>
</dbReference>
<organism evidence="2 3">
    <name type="scientific">Virgisporangium ochraceum</name>
    <dbReference type="NCBI Taxonomy" id="65505"/>
    <lineage>
        <taxon>Bacteria</taxon>
        <taxon>Bacillati</taxon>
        <taxon>Actinomycetota</taxon>
        <taxon>Actinomycetes</taxon>
        <taxon>Micromonosporales</taxon>
        <taxon>Micromonosporaceae</taxon>
        <taxon>Virgisporangium</taxon>
    </lineage>
</organism>
<gene>
    <name evidence="2" type="ORF">Voc01_020810</name>
</gene>
<protein>
    <submittedName>
        <fullName evidence="2">Glycosyl transferase</fullName>
    </submittedName>
</protein>
<dbReference type="PANTHER" id="PTHR48050">
    <property type="entry name" value="STEROL 3-BETA-GLUCOSYLTRANSFERASE"/>
    <property type="match status" value="1"/>
</dbReference>
<dbReference type="InterPro" id="IPR010610">
    <property type="entry name" value="EryCIII-like_C"/>
</dbReference>
<dbReference type="AlphaFoldDB" id="A0A8J4EA55"/>
<dbReference type="CDD" id="cd03784">
    <property type="entry name" value="GT1_Gtf-like"/>
    <property type="match status" value="1"/>
</dbReference>